<dbReference type="Pfam" id="PF00027">
    <property type="entry name" value="cNMP_binding"/>
    <property type="match status" value="1"/>
</dbReference>
<evidence type="ECO:0000256" key="4">
    <source>
        <dbReference type="ARBA" id="ARBA00022777"/>
    </source>
</evidence>
<keyword evidence="5 7" id="KW-0067">ATP-binding</keyword>
<dbReference type="SUPFAM" id="SSF56112">
    <property type="entry name" value="Protein kinase-like (PK-like)"/>
    <property type="match status" value="1"/>
</dbReference>
<dbReference type="PROSITE" id="PS50011">
    <property type="entry name" value="PROTEIN_KINASE_DOM"/>
    <property type="match status" value="1"/>
</dbReference>
<evidence type="ECO:0000256" key="6">
    <source>
        <dbReference type="ARBA" id="ARBA00022992"/>
    </source>
</evidence>
<dbReference type="InterPro" id="IPR045269">
    <property type="entry name" value="Atg1-like"/>
</dbReference>
<dbReference type="GO" id="GO:0005776">
    <property type="term" value="C:autophagosome"/>
    <property type="evidence" value="ECO:0007669"/>
    <property type="project" value="TreeGrafter"/>
</dbReference>
<dbReference type="InterPro" id="IPR011009">
    <property type="entry name" value="Kinase-like_dom_sf"/>
</dbReference>
<gene>
    <name evidence="10" type="ORF">MBAV_004440</name>
</gene>
<evidence type="ECO:0000256" key="7">
    <source>
        <dbReference type="PROSITE-ProRule" id="PRU10141"/>
    </source>
</evidence>
<feature type="domain" description="Cyclic nucleotide-binding" evidence="9">
    <location>
        <begin position="319"/>
        <end position="421"/>
    </location>
</feature>
<dbReference type="Gene3D" id="3.30.200.20">
    <property type="entry name" value="Phosphorylase Kinase, domain 1"/>
    <property type="match status" value="1"/>
</dbReference>
<dbReference type="Gene3D" id="1.10.510.10">
    <property type="entry name" value="Transferase(Phosphotransferase) domain 1"/>
    <property type="match status" value="1"/>
</dbReference>
<dbReference type="AlphaFoldDB" id="A0A0F3GN33"/>
<dbReference type="PATRIC" id="fig|29290.4.peg.5890"/>
<keyword evidence="11" id="KW-1185">Reference proteome</keyword>
<feature type="binding site" evidence="7">
    <location>
        <position position="49"/>
    </location>
    <ligand>
        <name>ATP</name>
        <dbReference type="ChEBI" id="CHEBI:30616"/>
    </ligand>
</feature>
<dbReference type="InterPro" id="IPR008271">
    <property type="entry name" value="Ser/Thr_kinase_AS"/>
</dbReference>
<feature type="domain" description="Protein kinase" evidence="8">
    <location>
        <begin position="20"/>
        <end position="287"/>
    </location>
</feature>
<dbReference type="GO" id="GO:0004674">
    <property type="term" value="F:protein serine/threonine kinase activity"/>
    <property type="evidence" value="ECO:0007669"/>
    <property type="project" value="InterPro"/>
</dbReference>
<dbReference type="InterPro" id="IPR018490">
    <property type="entry name" value="cNMP-bd_dom_sf"/>
</dbReference>
<dbReference type="SMART" id="SM00220">
    <property type="entry name" value="S_TKc"/>
    <property type="match status" value="1"/>
</dbReference>
<dbReference type="PANTHER" id="PTHR24348">
    <property type="entry name" value="SERINE/THREONINE-PROTEIN KINASE UNC-51-RELATED"/>
    <property type="match status" value="1"/>
</dbReference>
<dbReference type="Pfam" id="PF00069">
    <property type="entry name" value="Pkinase"/>
    <property type="match status" value="1"/>
</dbReference>
<dbReference type="PROSITE" id="PS00108">
    <property type="entry name" value="PROTEIN_KINASE_ST"/>
    <property type="match status" value="1"/>
</dbReference>
<evidence type="ECO:0000313" key="11">
    <source>
        <dbReference type="Proteomes" id="UP000033423"/>
    </source>
</evidence>
<evidence type="ECO:0000259" key="9">
    <source>
        <dbReference type="PROSITE" id="PS50042"/>
    </source>
</evidence>
<dbReference type="CDD" id="cd14014">
    <property type="entry name" value="STKc_PknB_like"/>
    <property type="match status" value="1"/>
</dbReference>
<evidence type="ECO:0000313" key="10">
    <source>
        <dbReference type="EMBL" id="KJU83369.1"/>
    </source>
</evidence>
<dbReference type="InterPro" id="IPR014710">
    <property type="entry name" value="RmlC-like_jellyroll"/>
</dbReference>
<dbReference type="GO" id="GO:0005829">
    <property type="term" value="C:cytosol"/>
    <property type="evidence" value="ECO:0007669"/>
    <property type="project" value="TreeGrafter"/>
</dbReference>
<keyword evidence="2" id="KW-0808">Transferase</keyword>
<dbReference type="EMBL" id="LACI01001932">
    <property type="protein sequence ID" value="KJU83369.1"/>
    <property type="molecule type" value="Genomic_DNA"/>
</dbReference>
<proteinExistence type="predicted"/>
<keyword evidence="1" id="KW-0140">cGMP</keyword>
<dbReference type="SUPFAM" id="SSF51206">
    <property type="entry name" value="cAMP-binding domain-like"/>
    <property type="match status" value="1"/>
</dbReference>
<dbReference type="GO" id="GO:0042594">
    <property type="term" value="P:response to starvation"/>
    <property type="evidence" value="ECO:0007669"/>
    <property type="project" value="TreeGrafter"/>
</dbReference>
<reference evidence="10 11" key="1">
    <citation type="submission" date="2015-02" db="EMBL/GenBank/DDBJ databases">
        <title>Single-cell genomics of uncultivated deep-branching MTB reveals a conserved set of magnetosome genes.</title>
        <authorList>
            <person name="Kolinko S."/>
            <person name="Richter M."/>
            <person name="Glockner F.O."/>
            <person name="Brachmann A."/>
            <person name="Schuler D."/>
        </authorList>
    </citation>
    <scope>NUCLEOTIDE SEQUENCE [LARGE SCALE GENOMIC DNA]</scope>
    <source>
        <strain evidence="10">TM-1</strain>
    </source>
</reference>
<keyword evidence="6" id="KW-0142">cGMP-binding</keyword>
<protein>
    <submittedName>
        <fullName evidence="10">Serine/threonine-protein kinase</fullName>
    </submittedName>
</protein>
<evidence type="ECO:0000259" key="8">
    <source>
        <dbReference type="PROSITE" id="PS50011"/>
    </source>
</evidence>
<dbReference type="InterPro" id="IPR000595">
    <property type="entry name" value="cNMP-bd_dom"/>
</dbReference>
<keyword evidence="4 10" id="KW-0418">Kinase</keyword>
<evidence type="ECO:0000256" key="2">
    <source>
        <dbReference type="ARBA" id="ARBA00022679"/>
    </source>
</evidence>
<dbReference type="InterPro" id="IPR017441">
    <property type="entry name" value="Protein_kinase_ATP_BS"/>
</dbReference>
<evidence type="ECO:0000256" key="1">
    <source>
        <dbReference type="ARBA" id="ARBA00022535"/>
    </source>
</evidence>
<dbReference type="Gene3D" id="2.60.120.10">
    <property type="entry name" value="Jelly Rolls"/>
    <property type="match status" value="1"/>
</dbReference>
<comment type="caution">
    <text evidence="10">The sequence shown here is derived from an EMBL/GenBank/DDBJ whole genome shotgun (WGS) entry which is preliminary data.</text>
</comment>
<dbReference type="InterPro" id="IPR000719">
    <property type="entry name" value="Prot_kinase_dom"/>
</dbReference>
<dbReference type="PROSITE" id="PS00107">
    <property type="entry name" value="PROTEIN_KINASE_ATP"/>
    <property type="match status" value="1"/>
</dbReference>
<sequence length="464" mass="52219">MKRFNLLYNTTMGLTHLGRYKILHELGHGAMGVVYQGNDTIIDRTVAIKTIKLGKVMSSFKEKEILALFYQEVRIAGKLAHPNIAMIYDAGQHYDIHYFVMEHVSGVSLKSVITDKLPLTLDSKVRILIVIANALHYAHQRGVIHRDIKPANIMLLDDYQAKIMDFGIAMLSTANEAMSRPTQDKILGTPSYMSPEQISGQELDRLTDVFSMGAMAYEFITGRKAFPASDITSLFRKIKTEDPVPPHLVLPEVDRALSDCIMGAMKKNKEERFQSASEFADALVIFLNKSEKEGTQSARSPVEYANKDFLLTLKKNYAFFSDFTLEELHTIIKISKKNTFRANDLIFKENTIGNTMYIIISGQVKITKVFSPQENATLLNRLRVGDCFGEMAIMESAPRFATATCDTDCILIAINEVVLRNSEPRLCLKLYRNLAIILSDKLRKSDAKVNALIAKQSTDQSIRT</sequence>
<evidence type="ECO:0000256" key="5">
    <source>
        <dbReference type="ARBA" id="ARBA00022840"/>
    </source>
</evidence>
<name>A0A0F3GN33_9BACT</name>
<dbReference type="Proteomes" id="UP000033423">
    <property type="component" value="Unassembled WGS sequence"/>
</dbReference>
<dbReference type="PANTHER" id="PTHR24348:SF22">
    <property type="entry name" value="NON-SPECIFIC SERINE_THREONINE PROTEIN KINASE"/>
    <property type="match status" value="1"/>
</dbReference>
<dbReference type="SMART" id="SM00100">
    <property type="entry name" value="cNMP"/>
    <property type="match status" value="1"/>
</dbReference>
<accession>A0A0F3GN33</accession>
<dbReference type="GO" id="GO:0034045">
    <property type="term" value="C:phagophore assembly site membrane"/>
    <property type="evidence" value="ECO:0007669"/>
    <property type="project" value="TreeGrafter"/>
</dbReference>
<dbReference type="GO" id="GO:0030553">
    <property type="term" value="F:cGMP binding"/>
    <property type="evidence" value="ECO:0007669"/>
    <property type="project" value="UniProtKB-KW"/>
</dbReference>
<evidence type="ECO:0000256" key="3">
    <source>
        <dbReference type="ARBA" id="ARBA00022741"/>
    </source>
</evidence>
<organism evidence="10 11">
    <name type="scientific">Candidatus Magnetobacterium bavaricum</name>
    <dbReference type="NCBI Taxonomy" id="29290"/>
    <lineage>
        <taxon>Bacteria</taxon>
        <taxon>Pseudomonadati</taxon>
        <taxon>Nitrospirota</taxon>
        <taxon>Thermodesulfovibrionia</taxon>
        <taxon>Thermodesulfovibrionales</taxon>
        <taxon>Candidatus Magnetobacteriaceae</taxon>
        <taxon>Candidatus Magnetobacterium</taxon>
    </lineage>
</organism>
<dbReference type="PROSITE" id="PS50042">
    <property type="entry name" value="CNMP_BINDING_3"/>
    <property type="match status" value="1"/>
</dbReference>
<keyword evidence="3 7" id="KW-0547">Nucleotide-binding</keyword>
<dbReference type="CDD" id="cd00038">
    <property type="entry name" value="CAP_ED"/>
    <property type="match status" value="1"/>
</dbReference>
<dbReference type="GO" id="GO:0005524">
    <property type="term" value="F:ATP binding"/>
    <property type="evidence" value="ECO:0007669"/>
    <property type="project" value="UniProtKB-UniRule"/>
</dbReference>